<evidence type="ECO:0000313" key="2">
    <source>
        <dbReference type="Proteomes" id="UP000324222"/>
    </source>
</evidence>
<name>A0A5B7JKK0_PORTR</name>
<evidence type="ECO:0000313" key="1">
    <source>
        <dbReference type="EMBL" id="MPC92794.1"/>
    </source>
</evidence>
<dbReference type="AlphaFoldDB" id="A0A5B7JKK0"/>
<sequence>MVYINSRRLDEDVQDRAKVPDGRGSRVMRRGDVIRAESLGIS</sequence>
<dbReference type="EMBL" id="VSRR010092503">
    <property type="protein sequence ID" value="MPC92794.1"/>
    <property type="molecule type" value="Genomic_DNA"/>
</dbReference>
<dbReference type="Proteomes" id="UP000324222">
    <property type="component" value="Unassembled WGS sequence"/>
</dbReference>
<keyword evidence="2" id="KW-1185">Reference proteome</keyword>
<comment type="caution">
    <text evidence="1">The sequence shown here is derived from an EMBL/GenBank/DDBJ whole genome shotgun (WGS) entry which is preliminary data.</text>
</comment>
<organism evidence="1 2">
    <name type="scientific">Portunus trituberculatus</name>
    <name type="common">Swimming crab</name>
    <name type="synonym">Neptunus trituberculatus</name>
    <dbReference type="NCBI Taxonomy" id="210409"/>
    <lineage>
        <taxon>Eukaryota</taxon>
        <taxon>Metazoa</taxon>
        <taxon>Ecdysozoa</taxon>
        <taxon>Arthropoda</taxon>
        <taxon>Crustacea</taxon>
        <taxon>Multicrustacea</taxon>
        <taxon>Malacostraca</taxon>
        <taxon>Eumalacostraca</taxon>
        <taxon>Eucarida</taxon>
        <taxon>Decapoda</taxon>
        <taxon>Pleocyemata</taxon>
        <taxon>Brachyura</taxon>
        <taxon>Eubrachyura</taxon>
        <taxon>Portunoidea</taxon>
        <taxon>Portunidae</taxon>
        <taxon>Portuninae</taxon>
        <taxon>Portunus</taxon>
    </lineage>
</organism>
<protein>
    <submittedName>
        <fullName evidence="1">Uncharacterized protein</fullName>
    </submittedName>
</protein>
<accession>A0A5B7JKK0</accession>
<reference evidence="1 2" key="1">
    <citation type="submission" date="2019-05" db="EMBL/GenBank/DDBJ databases">
        <title>Another draft genome of Portunus trituberculatus and its Hox gene families provides insights of decapod evolution.</title>
        <authorList>
            <person name="Jeong J.-H."/>
            <person name="Song I."/>
            <person name="Kim S."/>
            <person name="Choi T."/>
            <person name="Kim D."/>
            <person name="Ryu S."/>
            <person name="Kim W."/>
        </authorList>
    </citation>
    <scope>NUCLEOTIDE SEQUENCE [LARGE SCALE GENOMIC DNA]</scope>
    <source>
        <tissue evidence="1">Muscle</tissue>
    </source>
</reference>
<gene>
    <name evidence="1" type="ORF">E2C01_087902</name>
</gene>
<proteinExistence type="predicted"/>